<gene>
    <name evidence="1" type="ORF">BDZ94DRAFT_1312529</name>
</gene>
<dbReference type="EMBL" id="MU150320">
    <property type="protein sequence ID" value="KAF9459234.1"/>
    <property type="molecule type" value="Genomic_DNA"/>
</dbReference>
<name>A0A9P6CFQ6_9AGAR</name>
<evidence type="ECO:0000313" key="2">
    <source>
        <dbReference type="Proteomes" id="UP000807353"/>
    </source>
</evidence>
<sequence>MASSVAQLTREQALLKVESWEVNNPSYEEKKEVIDALRAAFAEDNLKKSFGDKIKAVATTAVKIDPGLAGNMMCQPFLHRHYMSIHQPFQSRGPVDVSTFLSKESASPITRHETACIDSVRLGTPIDHTPDRYPLNAPSVRLSSISSLKRLASLRVHRH</sequence>
<dbReference type="Proteomes" id="UP000807353">
    <property type="component" value="Unassembled WGS sequence"/>
</dbReference>
<reference evidence="1" key="1">
    <citation type="submission" date="2020-11" db="EMBL/GenBank/DDBJ databases">
        <authorList>
            <consortium name="DOE Joint Genome Institute"/>
            <person name="Ahrendt S."/>
            <person name="Riley R."/>
            <person name="Andreopoulos W."/>
            <person name="Labutti K."/>
            <person name="Pangilinan J."/>
            <person name="Ruiz-Duenas F.J."/>
            <person name="Barrasa J.M."/>
            <person name="Sanchez-Garcia M."/>
            <person name="Camarero S."/>
            <person name="Miyauchi S."/>
            <person name="Serrano A."/>
            <person name="Linde D."/>
            <person name="Babiker R."/>
            <person name="Drula E."/>
            <person name="Ayuso-Fernandez I."/>
            <person name="Pacheco R."/>
            <person name="Padilla G."/>
            <person name="Ferreira P."/>
            <person name="Barriuso J."/>
            <person name="Kellner H."/>
            <person name="Castanera R."/>
            <person name="Alfaro M."/>
            <person name="Ramirez L."/>
            <person name="Pisabarro A.G."/>
            <person name="Kuo A."/>
            <person name="Tritt A."/>
            <person name="Lipzen A."/>
            <person name="He G."/>
            <person name="Yan M."/>
            <person name="Ng V."/>
            <person name="Cullen D."/>
            <person name="Martin F."/>
            <person name="Rosso M.-N."/>
            <person name="Henrissat B."/>
            <person name="Hibbett D."/>
            <person name="Martinez A.T."/>
            <person name="Grigoriev I.V."/>
        </authorList>
    </citation>
    <scope>NUCLEOTIDE SEQUENCE</scope>
    <source>
        <strain evidence="1">CBS 247.69</strain>
    </source>
</reference>
<dbReference type="AlphaFoldDB" id="A0A9P6CFQ6"/>
<accession>A0A9P6CFQ6</accession>
<proteinExistence type="predicted"/>
<evidence type="ECO:0000313" key="1">
    <source>
        <dbReference type="EMBL" id="KAF9459234.1"/>
    </source>
</evidence>
<protein>
    <submittedName>
        <fullName evidence="1">Uncharacterized protein</fullName>
    </submittedName>
</protein>
<comment type="caution">
    <text evidence="1">The sequence shown here is derived from an EMBL/GenBank/DDBJ whole genome shotgun (WGS) entry which is preliminary data.</text>
</comment>
<organism evidence="1 2">
    <name type="scientific">Collybia nuda</name>
    <dbReference type="NCBI Taxonomy" id="64659"/>
    <lineage>
        <taxon>Eukaryota</taxon>
        <taxon>Fungi</taxon>
        <taxon>Dikarya</taxon>
        <taxon>Basidiomycota</taxon>
        <taxon>Agaricomycotina</taxon>
        <taxon>Agaricomycetes</taxon>
        <taxon>Agaricomycetidae</taxon>
        <taxon>Agaricales</taxon>
        <taxon>Tricholomatineae</taxon>
        <taxon>Clitocybaceae</taxon>
        <taxon>Collybia</taxon>
    </lineage>
</organism>
<keyword evidence="2" id="KW-1185">Reference proteome</keyword>